<dbReference type="Pfam" id="PF10604">
    <property type="entry name" value="Polyketide_cyc2"/>
    <property type="match status" value="1"/>
</dbReference>
<sequence>MASIVSQVDIERSPQEVFDYVTDPARFAEWQENVAGGHMDEGPTAVGSKCMTTRRIGGSEREFTSEVTVLDPPRAWAVHGVDGPIRSRVNVTVEPVDGRKGSKVTIDLDFEGHGIGKILVPLLVRPQSRKEMQRNMARLKARLESAG</sequence>
<dbReference type="AlphaFoldDB" id="A0AAU7T9U9"/>
<reference evidence="1" key="1">
    <citation type="submission" date="2024-06" db="EMBL/GenBank/DDBJ databases">
        <title>Kribbella sp. strain HUAS MG21 genome sequences.</title>
        <authorList>
            <person name="Mo P."/>
        </authorList>
    </citation>
    <scope>NUCLEOTIDE SEQUENCE</scope>
    <source>
        <strain evidence="1">HUAS MG21</strain>
    </source>
</reference>
<protein>
    <submittedName>
        <fullName evidence="1">SRPBCC family protein</fullName>
    </submittedName>
</protein>
<dbReference type="EMBL" id="CP158165">
    <property type="protein sequence ID" value="XBV23614.1"/>
    <property type="molecule type" value="Genomic_DNA"/>
</dbReference>
<accession>A0AAU7T9U9</accession>
<proteinExistence type="predicted"/>
<dbReference type="RefSeq" id="WP_350276445.1">
    <property type="nucleotide sequence ID" value="NZ_CP158165.1"/>
</dbReference>
<organism evidence="1">
    <name type="scientific">Kribbella sp. HUAS MG21</name>
    <dbReference type="NCBI Taxonomy" id="3160966"/>
    <lineage>
        <taxon>Bacteria</taxon>
        <taxon>Bacillati</taxon>
        <taxon>Actinomycetota</taxon>
        <taxon>Actinomycetes</taxon>
        <taxon>Propionibacteriales</taxon>
        <taxon>Kribbellaceae</taxon>
        <taxon>Kribbella</taxon>
    </lineage>
</organism>
<evidence type="ECO:0000313" key="1">
    <source>
        <dbReference type="EMBL" id="XBV23614.1"/>
    </source>
</evidence>
<dbReference type="SUPFAM" id="SSF55961">
    <property type="entry name" value="Bet v1-like"/>
    <property type="match status" value="1"/>
</dbReference>
<dbReference type="InterPro" id="IPR019587">
    <property type="entry name" value="Polyketide_cyclase/dehydratase"/>
</dbReference>
<name>A0AAU7T9U9_9ACTN</name>
<dbReference type="InterPro" id="IPR023393">
    <property type="entry name" value="START-like_dom_sf"/>
</dbReference>
<gene>
    <name evidence="1" type="ORF">ABN611_34220</name>
</gene>
<dbReference type="Gene3D" id="3.30.530.20">
    <property type="match status" value="1"/>
</dbReference>